<feature type="region of interest" description="Disordered" evidence="1">
    <location>
        <begin position="1"/>
        <end position="28"/>
    </location>
</feature>
<evidence type="ECO:0000313" key="2">
    <source>
        <dbReference type="EMBL" id="KAF0041649.1"/>
    </source>
</evidence>
<dbReference type="Proteomes" id="UP000438429">
    <property type="component" value="Unassembled WGS sequence"/>
</dbReference>
<protein>
    <submittedName>
        <fullName evidence="2">Uncharacterized protein</fullName>
    </submittedName>
</protein>
<reference evidence="2 3" key="1">
    <citation type="submission" date="2019-06" db="EMBL/GenBank/DDBJ databases">
        <title>Draft genomes of female and male turbot (Scophthalmus maximus).</title>
        <authorList>
            <person name="Xu H."/>
            <person name="Xu X.-W."/>
            <person name="Shao C."/>
            <person name="Chen S."/>
        </authorList>
    </citation>
    <scope>NUCLEOTIDE SEQUENCE [LARGE SCALE GENOMIC DNA]</scope>
    <source>
        <strain evidence="2">Ysfricsl-2016a</strain>
        <tissue evidence="2">Blood</tissue>
    </source>
</reference>
<name>A0A6A4T9Y5_SCOMX</name>
<evidence type="ECO:0000313" key="3">
    <source>
        <dbReference type="Proteomes" id="UP000438429"/>
    </source>
</evidence>
<organism evidence="2 3">
    <name type="scientific">Scophthalmus maximus</name>
    <name type="common">Turbot</name>
    <name type="synonym">Psetta maxima</name>
    <dbReference type="NCBI Taxonomy" id="52904"/>
    <lineage>
        <taxon>Eukaryota</taxon>
        <taxon>Metazoa</taxon>
        <taxon>Chordata</taxon>
        <taxon>Craniata</taxon>
        <taxon>Vertebrata</taxon>
        <taxon>Euteleostomi</taxon>
        <taxon>Actinopterygii</taxon>
        <taxon>Neopterygii</taxon>
        <taxon>Teleostei</taxon>
        <taxon>Neoteleostei</taxon>
        <taxon>Acanthomorphata</taxon>
        <taxon>Carangaria</taxon>
        <taxon>Pleuronectiformes</taxon>
        <taxon>Pleuronectoidei</taxon>
        <taxon>Scophthalmidae</taxon>
        <taxon>Scophthalmus</taxon>
    </lineage>
</organism>
<accession>A0A6A4T9Y5</accession>
<dbReference type="EMBL" id="VEVO01000005">
    <property type="protein sequence ID" value="KAF0041649.1"/>
    <property type="molecule type" value="Genomic_DNA"/>
</dbReference>
<comment type="caution">
    <text evidence="2">The sequence shown here is derived from an EMBL/GenBank/DDBJ whole genome shotgun (WGS) entry which is preliminary data.</text>
</comment>
<proteinExistence type="predicted"/>
<gene>
    <name evidence="2" type="ORF">F2P81_005181</name>
</gene>
<feature type="compositionally biased region" description="Polar residues" evidence="1">
    <location>
        <begin position="8"/>
        <end position="26"/>
    </location>
</feature>
<sequence>MTALDVTGSVTVHPQGNTDVGTNIHSDGSDVCCERSGLERGETFTPKMHFDVTHVVIPRKHSPVRKNTISWNAGASVNVLAPFTFAKES</sequence>
<dbReference type="AlphaFoldDB" id="A0A6A4T9Y5"/>
<evidence type="ECO:0000256" key="1">
    <source>
        <dbReference type="SAM" id="MobiDB-lite"/>
    </source>
</evidence>